<keyword evidence="2" id="KW-1185">Reference proteome</keyword>
<name>A0A9P7VMN7_9AGAR</name>
<reference evidence="1" key="1">
    <citation type="submission" date="2020-11" db="EMBL/GenBank/DDBJ databases">
        <title>Adaptations for nitrogen fixation in a non-lichenized fungal sporocarp promotes dispersal by wood-feeding termites.</title>
        <authorList>
            <consortium name="DOE Joint Genome Institute"/>
            <person name="Koch R.A."/>
            <person name="Yoon G."/>
            <person name="Arayal U."/>
            <person name="Lail K."/>
            <person name="Amirebrahimi M."/>
            <person name="Labutti K."/>
            <person name="Lipzen A."/>
            <person name="Riley R."/>
            <person name="Barry K."/>
            <person name="Henrissat B."/>
            <person name="Grigoriev I.V."/>
            <person name="Herr J.R."/>
            <person name="Aime M.C."/>
        </authorList>
    </citation>
    <scope>NUCLEOTIDE SEQUENCE</scope>
    <source>
        <strain evidence="1">MCA 3950</strain>
    </source>
</reference>
<sequence>MTKPGSHGPKHCHMSLGPNKLNDLLEWLHDIRWQDIQQSRQNGLQDPPALNSVLWKIILMEVEVPHTKIYMQQFLRMQWYLDASVAIARFKAILVLTALIMYQYGNPVREIPRSHHFITHANVLGKPPYRSSSPGRSGAPE</sequence>
<dbReference type="GeneID" id="66106671"/>
<evidence type="ECO:0000313" key="2">
    <source>
        <dbReference type="Proteomes" id="UP000812287"/>
    </source>
</evidence>
<dbReference type="Proteomes" id="UP000812287">
    <property type="component" value="Unassembled WGS sequence"/>
</dbReference>
<dbReference type="RefSeq" id="XP_043036762.1">
    <property type="nucleotide sequence ID" value="XM_043184374.1"/>
</dbReference>
<organism evidence="1 2">
    <name type="scientific">Guyanagaster necrorhizus</name>
    <dbReference type="NCBI Taxonomy" id="856835"/>
    <lineage>
        <taxon>Eukaryota</taxon>
        <taxon>Fungi</taxon>
        <taxon>Dikarya</taxon>
        <taxon>Basidiomycota</taxon>
        <taxon>Agaricomycotina</taxon>
        <taxon>Agaricomycetes</taxon>
        <taxon>Agaricomycetidae</taxon>
        <taxon>Agaricales</taxon>
        <taxon>Marasmiineae</taxon>
        <taxon>Physalacriaceae</taxon>
        <taxon>Guyanagaster</taxon>
    </lineage>
</organism>
<dbReference type="EMBL" id="MU250546">
    <property type="protein sequence ID" value="KAG7443262.1"/>
    <property type="molecule type" value="Genomic_DNA"/>
</dbReference>
<accession>A0A9P7VMN7</accession>
<proteinExistence type="predicted"/>
<comment type="caution">
    <text evidence="1">The sequence shown here is derived from an EMBL/GenBank/DDBJ whole genome shotgun (WGS) entry which is preliminary data.</text>
</comment>
<gene>
    <name evidence="1" type="ORF">BT62DRAFT_922046</name>
</gene>
<protein>
    <submittedName>
        <fullName evidence="1">Uncharacterized protein</fullName>
    </submittedName>
</protein>
<dbReference type="AlphaFoldDB" id="A0A9P7VMN7"/>
<evidence type="ECO:0000313" key="1">
    <source>
        <dbReference type="EMBL" id="KAG7443262.1"/>
    </source>
</evidence>